<sequence length="205" mass="23742">MDRRLVKQPISYKVLYWAQREVEQVPRDEKCRPGQHLESGHFVLDQTLYATCDESQPFVFCPSSDTKEIAKINDRRWACVPADMKGILPPHTVVTFHAKEVKHVLPTIPPPNRIKIDNRLMDIPLVGFSPTNAFKLDTLDQNVAIEYKYRVTYPPDVVWTEDEKKVSRFGGGFLVKKEDFTKKSLMLPTYDIKYAVPDFAFDRKP</sequence>
<evidence type="ECO:0000313" key="1">
    <source>
        <dbReference type="EMBL" id="GFS30397.1"/>
    </source>
</evidence>
<organism evidence="1 2">
    <name type="scientific">Trichonephila inaurata madagascariensis</name>
    <dbReference type="NCBI Taxonomy" id="2747483"/>
    <lineage>
        <taxon>Eukaryota</taxon>
        <taxon>Metazoa</taxon>
        <taxon>Ecdysozoa</taxon>
        <taxon>Arthropoda</taxon>
        <taxon>Chelicerata</taxon>
        <taxon>Arachnida</taxon>
        <taxon>Araneae</taxon>
        <taxon>Araneomorphae</taxon>
        <taxon>Entelegynae</taxon>
        <taxon>Araneoidea</taxon>
        <taxon>Nephilidae</taxon>
        <taxon>Trichonephila</taxon>
        <taxon>Trichonephila inaurata</taxon>
    </lineage>
</organism>
<reference evidence="1" key="1">
    <citation type="submission" date="2020-08" db="EMBL/GenBank/DDBJ databases">
        <title>Multicomponent nature underlies the extraordinary mechanical properties of spider dragline silk.</title>
        <authorList>
            <person name="Kono N."/>
            <person name="Nakamura H."/>
            <person name="Mori M."/>
            <person name="Yoshida Y."/>
            <person name="Ohtoshi R."/>
            <person name="Malay A.D."/>
            <person name="Moran D.A.P."/>
            <person name="Tomita M."/>
            <person name="Numata K."/>
            <person name="Arakawa K."/>
        </authorList>
    </citation>
    <scope>NUCLEOTIDE SEQUENCE</scope>
</reference>
<evidence type="ECO:0000313" key="2">
    <source>
        <dbReference type="Proteomes" id="UP000886998"/>
    </source>
</evidence>
<accession>A0A8X6M7Z3</accession>
<dbReference type="AlphaFoldDB" id="A0A8X6M7Z3"/>
<dbReference type="OrthoDB" id="6459498at2759"/>
<name>A0A8X6M7Z3_9ARAC</name>
<dbReference type="Proteomes" id="UP000886998">
    <property type="component" value="Unassembled WGS sequence"/>
</dbReference>
<keyword evidence="2" id="KW-1185">Reference proteome</keyword>
<dbReference type="EMBL" id="BMAV01024136">
    <property type="protein sequence ID" value="GFS30397.1"/>
    <property type="molecule type" value="Genomic_DNA"/>
</dbReference>
<protein>
    <submittedName>
        <fullName evidence="1">Uncharacterized protein</fullName>
    </submittedName>
</protein>
<comment type="caution">
    <text evidence="1">The sequence shown here is derived from an EMBL/GenBank/DDBJ whole genome shotgun (WGS) entry which is preliminary data.</text>
</comment>
<gene>
    <name evidence="1" type="primary">AVEN_176127_1</name>
    <name evidence="1" type="ORF">TNIN_226021</name>
</gene>
<proteinExistence type="predicted"/>